<dbReference type="InterPro" id="IPR013520">
    <property type="entry name" value="Ribonucl_H"/>
</dbReference>
<dbReference type="GO" id="GO:0008408">
    <property type="term" value="F:3'-5' exonuclease activity"/>
    <property type="evidence" value="ECO:0007669"/>
    <property type="project" value="TreeGrafter"/>
</dbReference>
<gene>
    <name evidence="4" type="ORF">HMPREF9695_04419</name>
</gene>
<dbReference type="InterPro" id="IPR012337">
    <property type="entry name" value="RNaseH-like_sf"/>
</dbReference>
<reference evidence="4 5" key="1">
    <citation type="submission" date="2012-04" db="EMBL/GenBank/DDBJ databases">
        <title>The Genome Sequence of Afipia broomeae ATCC 49717.</title>
        <authorList>
            <consortium name="The Broad Institute Genome Sequencing Platform"/>
            <person name="Earl A."/>
            <person name="Ward D."/>
            <person name="Feldgarden M."/>
            <person name="Gevers D."/>
            <person name="Huys G."/>
            <person name="Walker B."/>
            <person name="Young S.K."/>
            <person name="Zeng Q."/>
            <person name="Gargeya S."/>
            <person name="Fitzgerald M."/>
            <person name="Haas B."/>
            <person name="Abouelleil A."/>
            <person name="Alvarado L."/>
            <person name="Arachchi H.M."/>
            <person name="Berlin A."/>
            <person name="Chapman S.B."/>
            <person name="Goldberg J."/>
            <person name="Griggs A."/>
            <person name="Gujja S."/>
            <person name="Hansen M."/>
            <person name="Howarth C."/>
            <person name="Imamovic A."/>
            <person name="Larimer J."/>
            <person name="McCowen C."/>
            <person name="Montmayeur A."/>
            <person name="Murphy C."/>
            <person name="Neiman D."/>
            <person name="Pearson M."/>
            <person name="Priest M."/>
            <person name="Roberts A."/>
            <person name="Saif S."/>
            <person name="Shea T."/>
            <person name="Sisk P."/>
            <person name="Sykes S."/>
            <person name="Wortman J."/>
            <person name="Nusbaum C."/>
            <person name="Birren B."/>
        </authorList>
    </citation>
    <scope>NUCLEOTIDE SEQUENCE [LARGE SCALE GENOMIC DNA]</scope>
    <source>
        <strain evidence="4 5">ATCC 49717</strain>
    </source>
</reference>
<comment type="function">
    <text evidence="1">DNA polymerase III is a complex, multichain enzyme responsible for most of the replicative synthesis in bacteria. The epsilon subunit contain the editing function and is a proofreading 3'-5' exonuclease.</text>
</comment>
<sequence length="306" mass="33797">MKALSATDVLPDHEAMADALQATGRYRILRRLAPRCELSMDDGSPKRNGLLVDVETTGLDPSHDEIIELAMVPFTYGLDGRIFRIGEAFDRLRQPAGPIPAAVTALTGINDEAVAGKHIEPAEVAAFADGATAADLVIAHNAAFDRRFLERFSDVFAHKAWACSMSQVDWAGEGFEGTKLGYLAMGAGFFYDRHRAVSDCLAAIELLAAPLPKSGRTGLNILLQEARRPTCRIWAENSPFAVKDHLKRRGYRWNGDGGAGPKAWYIDVDDGAVEQELAHLRNEIYRRDVDLPMRRITAYDRFSDRI</sequence>
<protein>
    <recommendedName>
        <fullName evidence="3">Exonuclease domain-containing protein</fullName>
    </recommendedName>
</protein>
<accession>K8P191</accession>
<evidence type="ECO:0000256" key="1">
    <source>
        <dbReference type="ARBA" id="ARBA00025483"/>
    </source>
</evidence>
<dbReference type="FunFam" id="3.30.420.10:FF:000045">
    <property type="entry name" value="3'-5' exonuclease DinG"/>
    <property type="match status" value="1"/>
</dbReference>
<dbReference type="PANTHER" id="PTHR30231">
    <property type="entry name" value="DNA POLYMERASE III SUBUNIT EPSILON"/>
    <property type="match status" value="1"/>
</dbReference>
<dbReference type="InterPro" id="IPR036397">
    <property type="entry name" value="RNaseH_sf"/>
</dbReference>
<dbReference type="Gene3D" id="3.30.420.10">
    <property type="entry name" value="Ribonuclease H-like superfamily/Ribonuclease H"/>
    <property type="match status" value="1"/>
</dbReference>
<evidence type="ECO:0000313" key="4">
    <source>
        <dbReference type="EMBL" id="EKS34509.1"/>
    </source>
</evidence>
<dbReference type="GO" id="GO:0003676">
    <property type="term" value="F:nucleic acid binding"/>
    <property type="evidence" value="ECO:0007669"/>
    <property type="project" value="InterPro"/>
</dbReference>
<evidence type="ECO:0000313" key="5">
    <source>
        <dbReference type="Proteomes" id="UP000001096"/>
    </source>
</evidence>
<comment type="caution">
    <text evidence="4">The sequence shown here is derived from an EMBL/GenBank/DDBJ whole genome shotgun (WGS) entry which is preliminary data.</text>
</comment>
<proteinExistence type="predicted"/>
<dbReference type="CDD" id="cd06127">
    <property type="entry name" value="DEDDh"/>
    <property type="match status" value="1"/>
</dbReference>
<dbReference type="PATRIC" id="fig|883078.3.peg.4563"/>
<dbReference type="Proteomes" id="UP000001096">
    <property type="component" value="Unassembled WGS sequence"/>
</dbReference>
<name>K8P191_9BRAD</name>
<dbReference type="NCBIfam" id="NF006615">
    <property type="entry name" value="PRK09182.1"/>
    <property type="match status" value="1"/>
</dbReference>
<dbReference type="EMBL" id="AGWX01000005">
    <property type="protein sequence ID" value="EKS34509.1"/>
    <property type="molecule type" value="Genomic_DNA"/>
</dbReference>
<feature type="domain" description="Exonuclease" evidence="3">
    <location>
        <begin position="48"/>
        <end position="216"/>
    </location>
</feature>
<dbReference type="Pfam" id="PF00929">
    <property type="entry name" value="RNase_T"/>
    <property type="match status" value="1"/>
</dbReference>
<dbReference type="RefSeq" id="WP_006023120.1">
    <property type="nucleotide sequence ID" value="NZ_KB375284.1"/>
</dbReference>
<dbReference type="AlphaFoldDB" id="K8P191"/>
<comment type="subunit">
    <text evidence="2">DNA polymerase III contains a core (composed of alpha, epsilon and theta chains) that associates with a tau subunit. This core dimerizes to form the POLIII' complex. PolIII' associates with the gamma complex (composed of gamma, delta, delta', psi and chi chains) and with the beta chain to form the complete DNA polymerase III complex.</text>
</comment>
<evidence type="ECO:0000259" key="3">
    <source>
        <dbReference type="SMART" id="SM00479"/>
    </source>
</evidence>
<organism evidence="4 5">
    <name type="scientific">Afipia broomeae ATCC 49717</name>
    <dbReference type="NCBI Taxonomy" id="883078"/>
    <lineage>
        <taxon>Bacteria</taxon>
        <taxon>Pseudomonadati</taxon>
        <taxon>Pseudomonadota</taxon>
        <taxon>Alphaproteobacteria</taxon>
        <taxon>Hyphomicrobiales</taxon>
        <taxon>Nitrobacteraceae</taxon>
        <taxon>Afipia</taxon>
    </lineage>
</organism>
<dbReference type="GO" id="GO:0045004">
    <property type="term" value="P:DNA replication proofreading"/>
    <property type="evidence" value="ECO:0007669"/>
    <property type="project" value="TreeGrafter"/>
</dbReference>
<dbReference type="PANTHER" id="PTHR30231:SF37">
    <property type="entry name" value="EXODEOXYRIBONUCLEASE 10"/>
    <property type="match status" value="1"/>
</dbReference>
<evidence type="ECO:0000256" key="2">
    <source>
        <dbReference type="ARBA" id="ARBA00026073"/>
    </source>
</evidence>
<dbReference type="HOGENOM" id="CLU_062227_0_0_5"/>
<dbReference type="SMART" id="SM00479">
    <property type="entry name" value="EXOIII"/>
    <property type="match status" value="1"/>
</dbReference>
<dbReference type="eggNOG" id="COG0847">
    <property type="taxonomic scope" value="Bacteria"/>
</dbReference>
<dbReference type="GO" id="GO:0005829">
    <property type="term" value="C:cytosol"/>
    <property type="evidence" value="ECO:0007669"/>
    <property type="project" value="TreeGrafter"/>
</dbReference>
<keyword evidence="5" id="KW-1185">Reference proteome</keyword>
<dbReference type="SUPFAM" id="SSF53098">
    <property type="entry name" value="Ribonuclease H-like"/>
    <property type="match status" value="1"/>
</dbReference>